<dbReference type="AlphaFoldDB" id="F2RBY9"/>
<sequence length="283" mass="30686">MSYGRRGTTELAMDTHKVGSDTTVLADSLEVPGIGHLPVNAYVVTAAEPVVVDTGVGLPDRDFVAALGEVVDPADVRWIWLTHPDRDHTGGIFDLLDAAPHARVVTTFLGAGEMTTERPLPMDRVYFLNPGQSLDVGDRELHAFRPPLFDNPATVGCYDDRTRMCFSSDCFGGPMPSAEVAESGHANDLKPEELRGAQLLWATIDSPWVHLVDPEKYRATMEPLRQMGPEVVLGTHLPPAVRMLDRMIETIAMVPDSDPFVGPDQAALEQLLASFQPGGPVPA</sequence>
<dbReference type="PATRIC" id="fig|953739.5.peg.5784"/>
<dbReference type="eggNOG" id="COG0426">
    <property type="taxonomic scope" value="Bacteria"/>
</dbReference>
<dbReference type="HOGENOM" id="CLU_1018565_0_0_11"/>
<name>F2RBY9_STRVP</name>
<dbReference type="Pfam" id="PF00753">
    <property type="entry name" value="Lactamase_B"/>
    <property type="match status" value="1"/>
</dbReference>
<dbReference type="InterPro" id="IPR001279">
    <property type="entry name" value="Metallo-B-lactamas"/>
</dbReference>
<keyword evidence="3" id="KW-1185">Reference proteome</keyword>
<dbReference type="InterPro" id="IPR036866">
    <property type="entry name" value="RibonucZ/Hydroxyglut_hydro"/>
</dbReference>
<dbReference type="Gene3D" id="3.60.15.10">
    <property type="entry name" value="Ribonuclease Z/Hydroxyacylglutathione hydrolase-like"/>
    <property type="match status" value="1"/>
</dbReference>
<evidence type="ECO:0000313" key="2">
    <source>
        <dbReference type="EMBL" id="CCA56850.1"/>
    </source>
</evidence>
<dbReference type="Proteomes" id="UP000006854">
    <property type="component" value="Chromosome"/>
</dbReference>
<evidence type="ECO:0000259" key="1">
    <source>
        <dbReference type="SMART" id="SM00849"/>
    </source>
</evidence>
<reference evidence="2 3" key="1">
    <citation type="journal article" date="2011" name="BMC Genomics">
        <title>Genome-wide analysis of the role of GlnR in Streptomyces venezuelae provides new insights into global nitrogen regulation in actinomycetes.</title>
        <authorList>
            <person name="Pullan S.T."/>
            <person name="Bibb M.J."/>
            <person name="Merrick M."/>
        </authorList>
    </citation>
    <scope>NUCLEOTIDE SEQUENCE [LARGE SCALE GENOMIC DNA]</scope>
    <source>
        <strain evidence="2">ATCC 10712</strain>
    </source>
</reference>
<protein>
    <submittedName>
        <fullName evidence="2">Possible flavodoxin</fullName>
    </submittedName>
</protein>
<dbReference type="SMART" id="SM00849">
    <property type="entry name" value="Lactamase_B"/>
    <property type="match status" value="1"/>
</dbReference>
<dbReference type="PANTHER" id="PTHR43717:SF1">
    <property type="entry name" value="ANAEROBIC NITRIC OXIDE REDUCTASE FLAVORUBREDOXIN"/>
    <property type="match status" value="1"/>
</dbReference>
<dbReference type="EMBL" id="FR845719">
    <property type="protein sequence ID" value="CCA56850.1"/>
    <property type="molecule type" value="Genomic_DNA"/>
</dbReference>
<feature type="domain" description="Metallo-beta-lactamase" evidence="1">
    <location>
        <begin position="38"/>
        <end position="236"/>
    </location>
</feature>
<gene>
    <name evidence="2" type="ordered locus">SVEN_3564</name>
</gene>
<dbReference type="STRING" id="953739.SVEN_3564"/>
<proteinExistence type="predicted"/>
<dbReference type="PANTHER" id="PTHR43717">
    <property type="entry name" value="ANAEROBIC NITRIC OXIDE REDUCTASE FLAVORUBREDOXIN"/>
    <property type="match status" value="1"/>
</dbReference>
<evidence type="ECO:0000313" key="3">
    <source>
        <dbReference type="Proteomes" id="UP000006854"/>
    </source>
</evidence>
<dbReference type="KEGG" id="sve:SVEN_3564"/>
<accession>F2RBY9</accession>
<organism evidence="2 3">
    <name type="scientific">Streptomyces venezuelae (strain ATCC 10712 / CBS 650.69 / DSM 40230 / JCM 4526 / NBRC 13096 / PD 04745)</name>
    <dbReference type="NCBI Taxonomy" id="953739"/>
    <lineage>
        <taxon>Bacteria</taxon>
        <taxon>Bacillati</taxon>
        <taxon>Actinomycetota</taxon>
        <taxon>Actinomycetes</taxon>
        <taxon>Kitasatosporales</taxon>
        <taxon>Streptomycetaceae</taxon>
        <taxon>Streptomyces</taxon>
    </lineage>
</organism>
<dbReference type="SUPFAM" id="SSF56281">
    <property type="entry name" value="Metallo-hydrolase/oxidoreductase"/>
    <property type="match status" value="1"/>
</dbReference>